<evidence type="ECO:0000313" key="2">
    <source>
        <dbReference type="Proteomes" id="UP000054937"/>
    </source>
</evidence>
<evidence type="ECO:0000313" key="1">
    <source>
        <dbReference type="EMBL" id="KRX09972.1"/>
    </source>
</evidence>
<dbReference type="AlphaFoldDB" id="A0A0V0R637"/>
<organism evidence="1 2">
    <name type="scientific">Pseudocohnilembus persalinus</name>
    <name type="common">Ciliate</name>
    <dbReference type="NCBI Taxonomy" id="266149"/>
    <lineage>
        <taxon>Eukaryota</taxon>
        <taxon>Sar</taxon>
        <taxon>Alveolata</taxon>
        <taxon>Ciliophora</taxon>
        <taxon>Intramacronucleata</taxon>
        <taxon>Oligohymenophorea</taxon>
        <taxon>Scuticociliatia</taxon>
        <taxon>Philasterida</taxon>
        <taxon>Pseudocohnilembidae</taxon>
        <taxon>Pseudocohnilembus</taxon>
    </lineage>
</organism>
<protein>
    <submittedName>
        <fullName evidence="1">Uncharacterized protein</fullName>
    </submittedName>
</protein>
<gene>
    <name evidence="1" type="ORF">PPERSA_08373</name>
</gene>
<dbReference type="Proteomes" id="UP000054937">
    <property type="component" value="Unassembled WGS sequence"/>
</dbReference>
<dbReference type="InParanoid" id="A0A0V0R637"/>
<reference evidence="1 2" key="1">
    <citation type="journal article" date="2015" name="Sci. Rep.">
        <title>Genome of the facultative scuticociliatosis pathogen Pseudocohnilembus persalinus provides insight into its virulence through horizontal gene transfer.</title>
        <authorList>
            <person name="Xiong J."/>
            <person name="Wang G."/>
            <person name="Cheng J."/>
            <person name="Tian M."/>
            <person name="Pan X."/>
            <person name="Warren A."/>
            <person name="Jiang C."/>
            <person name="Yuan D."/>
            <person name="Miao W."/>
        </authorList>
    </citation>
    <scope>NUCLEOTIDE SEQUENCE [LARGE SCALE GENOMIC DNA]</scope>
    <source>
        <strain evidence="1">36N120E</strain>
    </source>
</reference>
<keyword evidence="2" id="KW-1185">Reference proteome</keyword>
<proteinExistence type="predicted"/>
<sequence length="210" mass="25682">MLRQKQKPQKQMVFTTKQLTDEQKIQEEIKLKREQEQQELNKNKKKLEVRKIEPTNFSLNKYVNPLYQYGETYSSGDQFQSQQQIFLSFTYTKVQLNKVPAVGNMQNYVKYLFLVEKELGQGESIVQKKQQQDHYLSKQEYLDFQAQYPEKTKIQFYQEIYKNQDTEEQQRDKNFDNWEQQQHQQSQQTKYSYNFSKNQSQKNFDFTKYY</sequence>
<dbReference type="EMBL" id="LDAU01000041">
    <property type="protein sequence ID" value="KRX09972.1"/>
    <property type="molecule type" value="Genomic_DNA"/>
</dbReference>
<accession>A0A0V0R637</accession>
<comment type="caution">
    <text evidence="1">The sequence shown here is derived from an EMBL/GenBank/DDBJ whole genome shotgun (WGS) entry which is preliminary data.</text>
</comment>
<name>A0A0V0R637_PSEPJ</name>